<sequence length="66" mass="7816">MISRLKYGRFFNHLLGSNLILLIIISFYNLLTYFIPLTKISITQIIFFFLIIDLLLIIFKILALHN</sequence>
<protein>
    <submittedName>
        <fullName evidence="2">Uncharacterized protein</fullName>
    </submittedName>
</protein>
<feature type="transmembrane region" description="Helical" evidence="1">
    <location>
        <begin position="12"/>
        <end position="35"/>
    </location>
</feature>
<keyword evidence="1" id="KW-0472">Membrane</keyword>
<feature type="transmembrane region" description="Helical" evidence="1">
    <location>
        <begin position="41"/>
        <end position="63"/>
    </location>
</feature>
<organism evidence="2 3">
    <name type="scientific">Limosilactobacillus reuteri</name>
    <name type="common">Lactobacillus reuteri</name>
    <dbReference type="NCBI Taxonomy" id="1598"/>
    <lineage>
        <taxon>Bacteria</taxon>
        <taxon>Bacillati</taxon>
        <taxon>Bacillota</taxon>
        <taxon>Bacilli</taxon>
        <taxon>Lactobacillales</taxon>
        <taxon>Lactobacillaceae</taxon>
        <taxon>Limosilactobacillus</taxon>
    </lineage>
</organism>
<gene>
    <name evidence="2" type="ORF">FOD75_10165</name>
</gene>
<dbReference type="EMBL" id="CP041676">
    <property type="protein sequence ID" value="QDR73404.1"/>
    <property type="molecule type" value="Genomic_DNA"/>
</dbReference>
<accession>A0A244CAL9</accession>
<evidence type="ECO:0000313" key="3">
    <source>
        <dbReference type="Proteomes" id="UP000316394"/>
    </source>
</evidence>
<dbReference type="Proteomes" id="UP000316394">
    <property type="component" value="Chromosome"/>
</dbReference>
<keyword evidence="1" id="KW-1133">Transmembrane helix</keyword>
<proteinExistence type="predicted"/>
<dbReference type="AlphaFoldDB" id="A0A244CAL9"/>
<reference evidence="2 3" key="1">
    <citation type="submission" date="2019-07" db="EMBL/GenBank/DDBJ databases">
        <title>Gastrointestinal microbiota of Peromyscus leucopus, the white-footed mouse.</title>
        <authorList>
            <person name="Milovic A."/>
            <person name="Bassam K."/>
            <person name="Barbour A.G."/>
        </authorList>
    </citation>
    <scope>NUCLEOTIDE SEQUENCE [LARGE SCALE GENOMIC DNA]</scope>
    <source>
        <strain evidence="2 3">LL7</strain>
    </source>
</reference>
<name>A0A244CAL9_LIMRT</name>
<keyword evidence="1" id="KW-0812">Transmembrane</keyword>
<evidence type="ECO:0000256" key="1">
    <source>
        <dbReference type="SAM" id="Phobius"/>
    </source>
</evidence>
<evidence type="ECO:0000313" key="2">
    <source>
        <dbReference type="EMBL" id="QDR73404.1"/>
    </source>
</evidence>